<dbReference type="Pfam" id="PF01565">
    <property type="entry name" value="FAD_binding_4"/>
    <property type="match status" value="1"/>
</dbReference>
<dbReference type="SUPFAM" id="SSF56176">
    <property type="entry name" value="FAD-binding/transporter-associated domain-like"/>
    <property type="match status" value="1"/>
</dbReference>
<dbReference type="Gene3D" id="1.10.45.10">
    <property type="entry name" value="Vanillyl-alcohol Oxidase, Chain A, domain 4"/>
    <property type="match status" value="1"/>
</dbReference>
<dbReference type="Pfam" id="PF02913">
    <property type="entry name" value="FAD-oxidase_C"/>
    <property type="match status" value="1"/>
</dbReference>
<evidence type="ECO:0000259" key="6">
    <source>
        <dbReference type="PROSITE" id="PS51387"/>
    </source>
</evidence>
<feature type="domain" description="FAD-binding PCMH-type" evidence="6">
    <location>
        <begin position="143"/>
        <end position="322"/>
    </location>
</feature>
<dbReference type="InterPro" id="IPR004113">
    <property type="entry name" value="FAD-bd_oxidored_4_C"/>
</dbReference>
<evidence type="ECO:0000256" key="5">
    <source>
        <dbReference type="SAM" id="MobiDB-lite"/>
    </source>
</evidence>
<dbReference type="Pfam" id="PF05183">
    <property type="entry name" value="RdRP"/>
    <property type="match status" value="1"/>
</dbReference>
<dbReference type="PANTHER" id="PTHR23079:SF55">
    <property type="entry name" value="RNA-DIRECTED RNA POLYMERASE"/>
    <property type="match status" value="1"/>
</dbReference>
<protein>
    <submittedName>
        <fullName evidence="7">RNA-dependent RNA polymerase</fullName>
    </submittedName>
</protein>
<dbReference type="FunFam" id="3.30.465.10:FF:000014">
    <property type="entry name" value="D-lactate dehydrogenase (Cytochrome), putative"/>
    <property type="match status" value="1"/>
</dbReference>
<sequence length="2045" mass="226272">MSAKQLLRAARPLGRPLVAPAAFRRPCAASRQRFATSAFRRNASGSAGDQEPRTASAWSVPGVFAVAATAGLVGWGASELRHGGFPGTMLFDGDPSTPRYASMREMEQALVEIREELGGEDIISTDPEDLHAHGYSEWSTTNPEGLPVAVAYPRSTEQVSAVARICHKYHIPIIPYSGGSSLEGNFSAPFGGISVDFAYMDKIIQFNKEDMDVVVQPSIGWQDLNEQLAKMGSGLFFPIDPGPSAKIGGMIGTNCSGTNAVKYGTMKDWVINLTVVLADGTVIKTRRRPRKSSAGYNLNGLFVGSEGTLGLVTEATLKLTVVPEEFSVAVVTFPTIRDAASAAAGVMQTGIPVAAMEIMDEVQMKVVNMGGATAPRVWKEMPTLFFKFSGTKAGVKENISLVQKITKANKGSNFEFAKDAREQKLLWSARKESLWSMLALRKDGEEVWSTDVAVPFSRLADIIEVSKKEMDDLGLFASILGHIGDGNFHESIIYNRRDKGEREKVETCVKNMVKRALEMEGTCTGEHSIGWGKKESLLWEVGADTLGVMKSIKSALDPHWIMDSNGSSSSSKTSKESSGKKNQWRSKQSAIILLRGLESTTSTWDIYRSLCNYGNIVFIELDQASTSSQRSQTARFLKQGDDVRRIRSPVGNFYPETTVLSLSSLAFGLLLGPDNVMIKRKLESPTRSPMPSTLNVDLKRKKFIMSFSVSTRDNNSTAPMSLQHYRADIKFNNVKDVYLINTPSGTPSLVITVKGPPVFWRKRRAVDRSFDLDRPVWGERELWQRSVEIRDQSGLTEGPVSLEEDYQFIDIGRWTTYWLHFHAISAELPATLGTYLKDWNIKFTERTPPEQTPDTKPKIWALLNGTDAPSWPGDASSWGHDLALLDTQSPVQLPFDVRYQLEVCISHDILCEYSIDKAFLMKLGELSRELVMGLSRARLVLEYAADRGQRIHKPMDLFEDRGAMEYFSIAAGLPDHCVMMRKVIVTPTKIFFNTPTVEMTNRVIRHYKEVQEYFLRIQFTDELLEGRITGSEVDKNDQIYQRAFRVLNNGIKMGAIRWQFLAFGNSQFRENGAFLFHQPNGADGITCDEIRRWMGRFSHITVVAKYAARLGQCLSTTRPVLAISAPKIVKISDISRGKFCFTDGVGKISPFLADMVAQDWRVFPPPSAIQFRMGGCKGVLVSWPEAKGHEVHIRKSQEKFLAEFNGLEVIRCSQSASATLNRQTITILSCLGVPDEVFVDMMIEQLKNYDEAMADPSKAAQLLARYIDENQMTKTIEEMVVNCFMELREPFVCTLLQLWRSWSIKSLKEKARLVVEKGAVVLGGSDETGTLRGYSSTIEGKKEIKREQLAQIFLQITDPGSETGHRVITGLCVVGRNPSLHPGDIRVVEAVDVPALRHVKDVVLFPTTGDRDVPSMCSGGDLDGDDFFVIWNERLLPKEWGHPPMDHSPPPPVEEKNGPTAQSLMAFFVLFMKNNTLPLIALAHLGAADCEEGGAKSERCLQLAELHSMAVDYVKTGVPAEWSKKLEPRKWPHFMEKNRRFTYHSESALGKLFDIASKERDVFDVTDGYKLPFDQRILKRYKLDSDMLKAARRLKTRYDIAMRRIMGQLEIKTEFELWTSFVLSKPRVGSSYKVQEKVGQESYALKKQFRELCIQAAGGSRDIGTLGPFVAAMYQVTWEEVRIALHQSRQPHVRPDGTIRFRQLSARSMPLISFPWLFDGVLGEIAGGTAAQSKAVRLGNHGHGLRVRATTQTQIPTEAVAGASGMSTGIDDAVEDCVITDAGQIVHRGEILHLFHHEDDEVGPQLEDAPEDDEASLDPDEPATKPASQADIQPEKGLSSVSGRVTDGANPSLPSWVPPNSGKHAAAISEQATNTWASPCSTIFSDCAPELDVRRTPTPSISSPLAHFASLEPRGSPNLESPAKSAEEASRVTSSTVTAGATATATTTAVTSIRGIQALRGRLKAISKQAAQEIPVFTEDEAAAIRQAFDGNVKGKENESTQETNASSLSHDPADSESEAESVEYEEVSLEIEETAWEKAIRRFG</sequence>
<dbReference type="Gene3D" id="3.30.465.10">
    <property type="match status" value="1"/>
</dbReference>
<organism evidence="7 8">
    <name type="scientific">Echria macrotheca</name>
    <dbReference type="NCBI Taxonomy" id="438768"/>
    <lineage>
        <taxon>Eukaryota</taxon>
        <taxon>Fungi</taxon>
        <taxon>Dikarya</taxon>
        <taxon>Ascomycota</taxon>
        <taxon>Pezizomycotina</taxon>
        <taxon>Sordariomycetes</taxon>
        <taxon>Sordariomycetidae</taxon>
        <taxon>Sordariales</taxon>
        <taxon>Schizotheciaceae</taxon>
        <taxon>Echria</taxon>
    </lineage>
</organism>
<evidence type="ECO:0000256" key="3">
    <source>
        <dbReference type="ARBA" id="ARBA00022827"/>
    </source>
</evidence>
<feature type="region of interest" description="Disordered" evidence="5">
    <location>
        <begin position="563"/>
        <end position="583"/>
    </location>
</feature>
<dbReference type="GO" id="GO:0031380">
    <property type="term" value="C:nuclear RNA-directed RNA polymerase complex"/>
    <property type="evidence" value="ECO:0007669"/>
    <property type="project" value="TreeGrafter"/>
</dbReference>
<keyword evidence="2" id="KW-0285">Flavoprotein</keyword>
<dbReference type="GO" id="GO:0030422">
    <property type="term" value="P:siRNA processing"/>
    <property type="evidence" value="ECO:0007669"/>
    <property type="project" value="TreeGrafter"/>
</dbReference>
<evidence type="ECO:0000256" key="4">
    <source>
        <dbReference type="ARBA" id="ARBA00023002"/>
    </source>
</evidence>
<dbReference type="FunFam" id="3.30.70.2740:FF:000001">
    <property type="entry name" value="D-lactate dehydrogenase mitochondrial"/>
    <property type="match status" value="1"/>
</dbReference>
<comment type="caution">
    <text evidence="7">The sequence shown here is derived from an EMBL/GenBank/DDBJ whole genome shotgun (WGS) entry which is preliminary data.</text>
</comment>
<accession>A0AAJ0BI17</accession>
<feature type="region of interest" description="Disordered" evidence="5">
    <location>
        <begin position="1989"/>
        <end position="2029"/>
    </location>
</feature>
<dbReference type="GO" id="GO:0016491">
    <property type="term" value="F:oxidoreductase activity"/>
    <property type="evidence" value="ECO:0007669"/>
    <property type="project" value="UniProtKB-KW"/>
</dbReference>
<dbReference type="GO" id="GO:0003968">
    <property type="term" value="F:RNA-directed RNA polymerase activity"/>
    <property type="evidence" value="ECO:0007669"/>
    <property type="project" value="UniProtKB-KW"/>
</dbReference>
<dbReference type="PROSITE" id="PS51387">
    <property type="entry name" value="FAD_PCMH"/>
    <property type="match status" value="1"/>
</dbReference>
<feature type="compositionally biased region" description="Low complexity" evidence="5">
    <location>
        <begin position="1931"/>
        <end position="1940"/>
    </location>
</feature>
<gene>
    <name evidence="7" type="ORF">QBC47DRAFT_421243</name>
</gene>
<dbReference type="InterPro" id="IPR016169">
    <property type="entry name" value="FAD-bd_PCMH_sub2"/>
</dbReference>
<feature type="region of interest" description="Disordered" evidence="5">
    <location>
        <begin position="1910"/>
        <end position="1940"/>
    </location>
</feature>
<dbReference type="InterPro" id="IPR016166">
    <property type="entry name" value="FAD-bd_PCMH"/>
</dbReference>
<dbReference type="Proteomes" id="UP001239445">
    <property type="component" value="Unassembled WGS sequence"/>
</dbReference>
<keyword evidence="7" id="KW-0696">RNA-directed RNA polymerase</keyword>
<feature type="region of interest" description="Disordered" evidence="5">
    <location>
        <begin position="1802"/>
        <end position="1868"/>
    </location>
</feature>
<evidence type="ECO:0000256" key="2">
    <source>
        <dbReference type="ARBA" id="ARBA00022630"/>
    </source>
</evidence>
<feature type="compositionally biased region" description="Acidic residues" evidence="5">
    <location>
        <begin position="2015"/>
        <end position="2029"/>
    </location>
</feature>
<dbReference type="SUPFAM" id="SSF55103">
    <property type="entry name" value="FAD-linked oxidases, C-terminal domain"/>
    <property type="match status" value="1"/>
</dbReference>
<proteinExistence type="inferred from homology"/>
<name>A0AAJ0BI17_9PEZI</name>
<comment type="similarity">
    <text evidence="1">Belongs to the FAD-binding oxidoreductase/transferase type 4 family.</text>
</comment>
<feature type="compositionally biased region" description="Acidic residues" evidence="5">
    <location>
        <begin position="1808"/>
        <end position="1821"/>
    </location>
</feature>
<dbReference type="InterPro" id="IPR016164">
    <property type="entry name" value="FAD-linked_Oxase-like_C"/>
</dbReference>
<dbReference type="InterPro" id="IPR007855">
    <property type="entry name" value="RDRP"/>
</dbReference>
<evidence type="ECO:0000256" key="1">
    <source>
        <dbReference type="ARBA" id="ARBA00008000"/>
    </source>
</evidence>
<feature type="compositionally biased region" description="Polar residues" evidence="5">
    <location>
        <begin position="2001"/>
        <end position="2010"/>
    </location>
</feature>
<keyword evidence="7" id="KW-0548">Nucleotidyltransferase</keyword>
<reference evidence="7" key="1">
    <citation type="submission" date="2023-06" db="EMBL/GenBank/DDBJ databases">
        <title>Genome-scale phylogeny and comparative genomics of the fungal order Sordariales.</title>
        <authorList>
            <consortium name="Lawrence Berkeley National Laboratory"/>
            <person name="Hensen N."/>
            <person name="Bonometti L."/>
            <person name="Westerberg I."/>
            <person name="Brannstrom I.O."/>
            <person name="Guillou S."/>
            <person name="Cros-Aarteil S."/>
            <person name="Calhoun S."/>
            <person name="Haridas S."/>
            <person name="Kuo A."/>
            <person name="Mondo S."/>
            <person name="Pangilinan J."/>
            <person name="Riley R."/>
            <person name="Labutti K."/>
            <person name="Andreopoulos B."/>
            <person name="Lipzen A."/>
            <person name="Chen C."/>
            <person name="Yanf M."/>
            <person name="Daum C."/>
            <person name="Ng V."/>
            <person name="Clum A."/>
            <person name="Steindorff A."/>
            <person name="Ohm R."/>
            <person name="Martin F."/>
            <person name="Silar P."/>
            <person name="Natvig D."/>
            <person name="Lalanne C."/>
            <person name="Gautier V."/>
            <person name="Ament-Velasquez S.L."/>
            <person name="Kruys A."/>
            <person name="Hutchinson M.I."/>
            <person name="Powell A.J."/>
            <person name="Barry K."/>
            <person name="Miller A.N."/>
            <person name="Grigoriev I.V."/>
            <person name="Debuchy R."/>
            <person name="Gladieux P."/>
            <person name="Thoren M.H."/>
            <person name="Johannesson H."/>
        </authorList>
    </citation>
    <scope>NUCLEOTIDE SEQUENCE</scope>
    <source>
        <strain evidence="7">PSN4</strain>
    </source>
</reference>
<evidence type="ECO:0000313" key="8">
    <source>
        <dbReference type="Proteomes" id="UP001239445"/>
    </source>
</evidence>
<keyword evidence="3" id="KW-0274">FAD</keyword>
<dbReference type="PANTHER" id="PTHR23079">
    <property type="entry name" value="RNA-DEPENDENT RNA POLYMERASE"/>
    <property type="match status" value="1"/>
</dbReference>
<keyword evidence="7" id="KW-0808">Transferase</keyword>
<dbReference type="Gene3D" id="3.30.70.2740">
    <property type="match status" value="1"/>
</dbReference>
<evidence type="ECO:0000313" key="7">
    <source>
        <dbReference type="EMBL" id="KAK1758664.1"/>
    </source>
</evidence>
<dbReference type="GO" id="GO:0071949">
    <property type="term" value="F:FAD binding"/>
    <property type="evidence" value="ECO:0007669"/>
    <property type="project" value="InterPro"/>
</dbReference>
<dbReference type="InterPro" id="IPR057596">
    <property type="entry name" value="RDRP_core"/>
</dbReference>
<dbReference type="InterPro" id="IPR016171">
    <property type="entry name" value="Vanillyl_alc_oxidase_C-sub2"/>
</dbReference>
<keyword evidence="4" id="KW-0560">Oxidoreductase</keyword>
<dbReference type="EMBL" id="MU839829">
    <property type="protein sequence ID" value="KAK1758664.1"/>
    <property type="molecule type" value="Genomic_DNA"/>
</dbReference>
<dbReference type="InterPro" id="IPR036318">
    <property type="entry name" value="FAD-bd_PCMH-like_sf"/>
</dbReference>
<keyword evidence="8" id="KW-1185">Reference proteome</keyword>
<dbReference type="GO" id="GO:0003723">
    <property type="term" value="F:RNA binding"/>
    <property type="evidence" value="ECO:0007669"/>
    <property type="project" value="UniProtKB-KW"/>
</dbReference>
<dbReference type="InterPro" id="IPR006094">
    <property type="entry name" value="Oxid_FAD_bind_N"/>
</dbReference>